<accession>A0A2M8J224</accession>
<keyword evidence="4" id="KW-1185">Reference proteome</keyword>
<dbReference type="EMBL" id="PGTB01000029">
    <property type="protein sequence ID" value="PJE36833.1"/>
    <property type="molecule type" value="Genomic_DNA"/>
</dbReference>
<organism evidence="3 4">
    <name type="scientific">Pseudooceanicola lipolyticus</name>
    <dbReference type="NCBI Taxonomy" id="2029104"/>
    <lineage>
        <taxon>Bacteria</taxon>
        <taxon>Pseudomonadati</taxon>
        <taxon>Pseudomonadota</taxon>
        <taxon>Alphaproteobacteria</taxon>
        <taxon>Rhodobacterales</taxon>
        <taxon>Paracoccaceae</taxon>
        <taxon>Pseudooceanicola</taxon>
    </lineage>
</organism>
<dbReference type="AlphaFoldDB" id="A0A2M8J224"/>
<feature type="chain" id="PRO_5014889467" evidence="2">
    <location>
        <begin position="21"/>
        <end position="109"/>
    </location>
</feature>
<evidence type="ECO:0000256" key="1">
    <source>
        <dbReference type="SAM" id="MobiDB-lite"/>
    </source>
</evidence>
<comment type="caution">
    <text evidence="3">The sequence shown here is derived from an EMBL/GenBank/DDBJ whole genome shotgun (WGS) entry which is preliminary data.</text>
</comment>
<sequence>MKLTLTTALATALFATSAFAASGGVDSAQRGEENLQSEEIGTEAKLIEPGDGMESDVEDASRGNQNEQSAEVVEDEGESYTGGISSTVETQSRGEGNLQGEELVTGSDS</sequence>
<keyword evidence="2" id="KW-0732">Signal</keyword>
<dbReference type="Proteomes" id="UP000231553">
    <property type="component" value="Unassembled WGS sequence"/>
</dbReference>
<protein>
    <submittedName>
        <fullName evidence="3">Uncharacterized protein</fullName>
    </submittedName>
</protein>
<proteinExistence type="predicted"/>
<evidence type="ECO:0000313" key="3">
    <source>
        <dbReference type="EMBL" id="PJE36833.1"/>
    </source>
</evidence>
<name>A0A2M8J224_9RHOB</name>
<evidence type="ECO:0000256" key="2">
    <source>
        <dbReference type="SAM" id="SignalP"/>
    </source>
</evidence>
<dbReference type="RefSeq" id="WP_133119822.1">
    <property type="nucleotide sequence ID" value="NZ_PGTB01000029.1"/>
</dbReference>
<feature type="signal peptide" evidence="2">
    <location>
        <begin position="1"/>
        <end position="20"/>
    </location>
</feature>
<feature type="region of interest" description="Disordered" evidence="1">
    <location>
        <begin position="23"/>
        <end position="109"/>
    </location>
</feature>
<reference evidence="3 4" key="1">
    <citation type="journal article" date="2018" name="Int. J. Syst. Evol. Microbiol.">
        <title>Pseudooceanicola lipolyticus sp. nov., a marine alphaproteobacterium, reclassification of Oceanicola flagellatus as Pseudooceanicola flagellatus comb. nov. and emended description of the genus Pseudooceanicola.</title>
        <authorList>
            <person name="Huang M.-M."/>
            <person name="Guo L.-L."/>
            <person name="Wu Y.-H."/>
            <person name="Lai Q.-L."/>
            <person name="Shao Z.-Z."/>
            <person name="Wang C.-S."/>
            <person name="Wu M."/>
            <person name="Xu X.-W."/>
        </authorList>
    </citation>
    <scope>NUCLEOTIDE SEQUENCE [LARGE SCALE GENOMIC DNA]</scope>
    <source>
        <strain evidence="3 4">157</strain>
    </source>
</reference>
<evidence type="ECO:0000313" key="4">
    <source>
        <dbReference type="Proteomes" id="UP000231553"/>
    </source>
</evidence>
<feature type="compositionally biased region" description="Polar residues" evidence="1">
    <location>
        <begin position="82"/>
        <end position="94"/>
    </location>
</feature>
<gene>
    <name evidence="3" type="ORF">CVM52_10020</name>
</gene>